<organism evidence="2 3">
    <name type="scientific">Rhododendron griersonianum</name>
    <dbReference type="NCBI Taxonomy" id="479676"/>
    <lineage>
        <taxon>Eukaryota</taxon>
        <taxon>Viridiplantae</taxon>
        <taxon>Streptophyta</taxon>
        <taxon>Embryophyta</taxon>
        <taxon>Tracheophyta</taxon>
        <taxon>Spermatophyta</taxon>
        <taxon>Magnoliopsida</taxon>
        <taxon>eudicotyledons</taxon>
        <taxon>Gunneridae</taxon>
        <taxon>Pentapetalae</taxon>
        <taxon>asterids</taxon>
        <taxon>Ericales</taxon>
        <taxon>Ericaceae</taxon>
        <taxon>Ericoideae</taxon>
        <taxon>Rhodoreae</taxon>
        <taxon>Rhododendron</taxon>
    </lineage>
</organism>
<keyword evidence="1" id="KW-0812">Transmembrane</keyword>
<dbReference type="EMBL" id="JACTNZ010000010">
    <property type="protein sequence ID" value="KAG5530203.1"/>
    <property type="molecule type" value="Genomic_DNA"/>
</dbReference>
<protein>
    <submittedName>
        <fullName evidence="2">Uncharacterized protein</fullName>
    </submittedName>
</protein>
<accession>A0AAV6IRK5</accession>
<evidence type="ECO:0000313" key="3">
    <source>
        <dbReference type="Proteomes" id="UP000823749"/>
    </source>
</evidence>
<dbReference type="AlphaFoldDB" id="A0AAV6IRK5"/>
<reference evidence="2" key="1">
    <citation type="submission" date="2020-08" db="EMBL/GenBank/DDBJ databases">
        <title>Plant Genome Project.</title>
        <authorList>
            <person name="Zhang R.-G."/>
        </authorList>
    </citation>
    <scope>NUCLEOTIDE SEQUENCE</scope>
    <source>
        <strain evidence="2">WSP0</strain>
        <tissue evidence="2">Leaf</tissue>
    </source>
</reference>
<name>A0AAV6IRK5_9ERIC</name>
<keyword evidence="1" id="KW-0472">Membrane</keyword>
<gene>
    <name evidence="2" type="ORF">RHGRI_030545</name>
</gene>
<evidence type="ECO:0000313" key="2">
    <source>
        <dbReference type="EMBL" id="KAG5530203.1"/>
    </source>
</evidence>
<feature type="transmembrane region" description="Helical" evidence="1">
    <location>
        <begin position="65"/>
        <end position="85"/>
    </location>
</feature>
<keyword evidence="1" id="KW-1133">Transmembrane helix</keyword>
<comment type="caution">
    <text evidence="2">The sequence shown here is derived from an EMBL/GenBank/DDBJ whole genome shotgun (WGS) entry which is preliminary data.</text>
</comment>
<proteinExistence type="predicted"/>
<keyword evidence="3" id="KW-1185">Reference proteome</keyword>
<sequence>MMRHISSSGSMDATTFADFVTSSLESRPIALPTVASNIDISCGASPPLPLSPRLSETLSSLRSPAILIFLVVLWSMIVVEINTLWNIQLMGKWIA</sequence>
<dbReference type="Proteomes" id="UP000823749">
    <property type="component" value="Chromosome 10"/>
</dbReference>
<evidence type="ECO:0000256" key="1">
    <source>
        <dbReference type="SAM" id="Phobius"/>
    </source>
</evidence>